<dbReference type="InterPro" id="IPR010982">
    <property type="entry name" value="Lambda_DNA-bd_dom_sf"/>
</dbReference>
<reference evidence="6 8" key="1">
    <citation type="submission" date="2019-07" db="EMBL/GenBank/DDBJ databases">
        <title>Whole genome shotgun sequence of Frigoribacterium faeni NBRC 103066.</title>
        <authorList>
            <person name="Hosoyama A."/>
            <person name="Uohara A."/>
            <person name="Ohji S."/>
            <person name="Ichikawa N."/>
        </authorList>
    </citation>
    <scope>NUCLEOTIDE SEQUENCE [LARGE SCALE GENOMIC DNA]</scope>
    <source>
        <strain evidence="6 8">NBRC 103066</strain>
    </source>
</reference>
<dbReference type="PROSITE" id="PS00356">
    <property type="entry name" value="HTH_LACI_1"/>
    <property type="match status" value="1"/>
</dbReference>
<comment type="caution">
    <text evidence="7">The sequence shown here is derived from an EMBL/GenBank/DDBJ whole genome shotgun (WGS) entry which is preliminary data.</text>
</comment>
<name>A0A7W3PJ22_9MICO</name>
<organism evidence="7 9">
    <name type="scientific">Frigoribacterium faeni</name>
    <dbReference type="NCBI Taxonomy" id="145483"/>
    <lineage>
        <taxon>Bacteria</taxon>
        <taxon>Bacillati</taxon>
        <taxon>Actinomycetota</taxon>
        <taxon>Actinomycetes</taxon>
        <taxon>Micrococcales</taxon>
        <taxon>Microbacteriaceae</taxon>
        <taxon>Frigoribacterium</taxon>
    </lineage>
</organism>
<keyword evidence="8" id="KW-1185">Reference proteome</keyword>
<dbReference type="Gene3D" id="1.10.260.40">
    <property type="entry name" value="lambda repressor-like DNA-binding domains"/>
    <property type="match status" value="1"/>
</dbReference>
<dbReference type="SMART" id="SM00354">
    <property type="entry name" value="HTH_LACI"/>
    <property type="match status" value="1"/>
</dbReference>
<evidence type="ECO:0000256" key="2">
    <source>
        <dbReference type="ARBA" id="ARBA00023125"/>
    </source>
</evidence>
<dbReference type="CDD" id="cd06267">
    <property type="entry name" value="PBP1_LacI_sugar_binding-like"/>
    <property type="match status" value="1"/>
</dbReference>
<dbReference type="AlphaFoldDB" id="A0A7W3PJ22"/>
<evidence type="ECO:0000313" key="8">
    <source>
        <dbReference type="Proteomes" id="UP000321154"/>
    </source>
</evidence>
<keyword evidence="3" id="KW-0804">Transcription</keyword>
<sequence>MRATVKDVAARAGVSPKTVSNVINGVVPVNADTRARVEEALVALDYVPNLSARGLRNGRTGAIALAFPDLATPYSAEMSHWFVEVAHERGWSVQLEQTGLRPEREGELLLRGKEHLVDGLVLNPTSIDESAIVGAESLPPVVVIGEVEQSLVDQVRVDSVAAARDMTDHLIGLGHRRIAVLGSSGGDFDTATARARTQGWVEAMTAAGLPVGEDLRWSCPSWSPGAAAAATADALGRHGAPDALFCFTDSLAIGAVHALWSAGLSVPGDVSVAGFDDVADGRFMTPPLTTVSNDKRLFAERTLELLAARILDRDRPPELVLIPSTVVARASTAPRRG</sequence>
<keyword evidence="1" id="KW-0805">Transcription regulation</keyword>
<dbReference type="PANTHER" id="PTHR30146:SF153">
    <property type="entry name" value="LACTOSE OPERON REPRESSOR"/>
    <property type="match status" value="1"/>
</dbReference>
<evidence type="ECO:0000256" key="1">
    <source>
        <dbReference type="ARBA" id="ARBA00023015"/>
    </source>
</evidence>
<dbReference type="OrthoDB" id="2854648at2"/>
<dbReference type="InterPro" id="IPR000843">
    <property type="entry name" value="HTH_LacI"/>
</dbReference>
<feature type="domain" description="HTH lacI-type" evidence="4">
    <location>
        <begin position="3"/>
        <end position="57"/>
    </location>
</feature>
<dbReference type="Gene3D" id="3.40.50.2300">
    <property type="match status" value="2"/>
</dbReference>
<protein>
    <submittedName>
        <fullName evidence="7">DNA-binding LacI/PurR family transcriptional regulator</fullName>
    </submittedName>
    <submittedName>
        <fullName evidence="6">LacI family transcriptional regulator</fullName>
    </submittedName>
</protein>
<feature type="domain" description="HTH cro/C1-type" evidence="5">
    <location>
        <begin position="4"/>
        <end position="47"/>
    </location>
</feature>
<dbReference type="SUPFAM" id="SSF53822">
    <property type="entry name" value="Periplasmic binding protein-like I"/>
    <property type="match status" value="1"/>
</dbReference>
<evidence type="ECO:0000313" key="7">
    <source>
        <dbReference type="EMBL" id="MBA8813613.1"/>
    </source>
</evidence>
<dbReference type="Pfam" id="PF00356">
    <property type="entry name" value="LacI"/>
    <property type="match status" value="1"/>
</dbReference>
<dbReference type="EMBL" id="BJUV01000023">
    <property type="protein sequence ID" value="GEK83927.1"/>
    <property type="molecule type" value="Genomic_DNA"/>
</dbReference>
<evidence type="ECO:0000259" key="4">
    <source>
        <dbReference type="PROSITE" id="PS50932"/>
    </source>
</evidence>
<dbReference type="PROSITE" id="PS50932">
    <property type="entry name" value="HTH_LACI_2"/>
    <property type="match status" value="1"/>
</dbReference>
<dbReference type="GO" id="GO:0003700">
    <property type="term" value="F:DNA-binding transcription factor activity"/>
    <property type="evidence" value="ECO:0007669"/>
    <property type="project" value="TreeGrafter"/>
</dbReference>
<dbReference type="InterPro" id="IPR028082">
    <property type="entry name" value="Peripla_BP_I"/>
</dbReference>
<dbReference type="RefSeq" id="WP_146856127.1">
    <property type="nucleotide sequence ID" value="NZ_BAAAHR010000008.1"/>
</dbReference>
<dbReference type="SUPFAM" id="SSF47413">
    <property type="entry name" value="lambda repressor-like DNA-binding domains"/>
    <property type="match status" value="1"/>
</dbReference>
<gene>
    <name evidence="7" type="ORF">FB463_001862</name>
    <name evidence="6" type="ORF">FFA01_22360</name>
</gene>
<dbReference type="Pfam" id="PF13377">
    <property type="entry name" value="Peripla_BP_3"/>
    <property type="match status" value="1"/>
</dbReference>
<dbReference type="GO" id="GO:0000976">
    <property type="term" value="F:transcription cis-regulatory region binding"/>
    <property type="evidence" value="ECO:0007669"/>
    <property type="project" value="TreeGrafter"/>
</dbReference>
<reference evidence="7 9" key="2">
    <citation type="submission" date="2020-07" db="EMBL/GenBank/DDBJ databases">
        <title>Sequencing the genomes of 1000 actinobacteria strains.</title>
        <authorList>
            <person name="Klenk H.-P."/>
        </authorList>
    </citation>
    <scope>NUCLEOTIDE SEQUENCE [LARGE SCALE GENOMIC DNA]</scope>
    <source>
        <strain evidence="7 9">DSM 10309</strain>
    </source>
</reference>
<evidence type="ECO:0000256" key="3">
    <source>
        <dbReference type="ARBA" id="ARBA00023163"/>
    </source>
</evidence>
<keyword evidence="2 7" id="KW-0238">DNA-binding</keyword>
<dbReference type="PANTHER" id="PTHR30146">
    <property type="entry name" value="LACI-RELATED TRANSCRIPTIONAL REPRESSOR"/>
    <property type="match status" value="1"/>
</dbReference>
<accession>A0A7W3PJ22</accession>
<dbReference type="InterPro" id="IPR046335">
    <property type="entry name" value="LacI/GalR-like_sensor"/>
</dbReference>
<dbReference type="Proteomes" id="UP000522688">
    <property type="component" value="Unassembled WGS sequence"/>
</dbReference>
<evidence type="ECO:0000313" key="6">
    <source>
        <dbReference type="EMBL" id="GEK83927.1"/>
    </source>
</evidence>
<dbReference type="Proteomes" id="UP000321154">
    <property type="component" value="Unassembled WGS sequence"/>
</dbReference>
<dbReference type="CDD" id="cd01392">
    <property type="entry name" value="HTH_LacI"/>
    <property type="match status" value="1"/>
</dbReference>
<evidence type="ECO:0000259" key="5">
    <source>
        <dbReference type="PROSITE" id="PS50943"/>
    </source>
</evidence>
<proteinExistence type="predicted"/>
<dbReference type="PROSITE" id="PS50943">
    <property type="entry name" value="HTH_CROC1"/>
    <property type="match status" value="1"/>
</dbReference>
<dbReference type="EMBL" id="JACGWW010000002">
    <property type="protein sequence ID" value="MBA8813613.1"/>
    <property type="molecule type" value="Genomic_DNA"/>
</dbReference>
<dbReference type="InterPro" id="IPR001387">
    <property type="entry name" value="Cro/C1-type_HTH"/>
</dbReference>
<evidence type="ECO:0000313" key="9">
    <source>
        <dbReference type="Proteomes" id="UP000522688"/>
    </source>
</evidence>